<evidence type="ECO:0000259" key="5">
    <source>
        <dbReference type="PROSITE" id="PS51891"/>
    </source>
</evidence>
<dbReference type="Pfam" id="PF04828">
    <property type="entry name" value="GFA"/>
    <property type="match status" value="1"/>
</dbReference>
<proteinExistence type="inferred from homology"/>
<dbReference type="PANTHER" id="PTHR33337">
    <property type="entry name" value="GFA DOMAIN-CONTAINING PROTEIN"/>
    <property type="match status" value="1"/>
</dbReference>
<comment type="similarity">
    <text evidence="1">Belongs to the Gfa family.</text>
</comment>
<dbReference type="EMBL" id="QRBB01000002">
    <property type="protein sequence ID" value="RDS75683.1"/>
    <property type="molecule type" value="Genomic_DNA"/>
</dbReference>
<feature type="domain" description="CENP-V/GFA" evidence="5">
    <location>
        <begin position="3"/>
        <end position="122"/>
    </location>
</feature>
<dbReference type="PROSITE" id="PS51891">
    <property type="entry name" value="CENP_V_GFA"/>
    <property type="match status" value="1"/>
</dbReference>
<name>A0A395LG37_9SPHN</name>
<evidence type="ECO:0000313" key="7">
    <source>
        <dbReference type="Proteomes" id="UP000254101"/>
    </source>
</evidence>
<comment type="caution">
    <text evidence="6">The sequence shown here is derived from an EMBL/GenBank/DDBJ whole genome shotgun (WGS) entry which is preliminary data.</text>
</comment>
<keyword evidence="3" id="KW-0862">Zinc</keyword>
<gene>
    <name evidence="6" type="ORF">DL238_13310</name>
</gene>
<dbReference type="AlphaFoldDB" id="A0A395LG37"/>
<keyword evidence="4" id="KW-0456">Lyase</keyword>
<organism evidence="6 7">
    <name type="scientific">Alteriqipengyuania lutimaris</name>
    <dbReference type="NCBI Taxonomy" id="1538146"/>
    <lineage>
        <taxon>Bacteria</taxon>
        <taxon>Pseudomonadati</taxon>
        <taxon>Pseudomonadota</taxon>
        <taxon>Alphaproteobacteria</taxon>
        <taxon>Sphingomonadales</taxon>
        <taxon>Erythrobacteraceae</taxon>
        <taxon>Alteriqipengyuania</taxon>
    </lineage>
</organism>
<dbReference type="GO" id="GO:0046872">
    <property type="term" value="F:metal ion binding"/>
    <property type="evidence" value="ECO:0007669"/>
    <property type="project" value="UniProtKB-KW"/>
</dbReference>
<keyword evidence="2" id="KW-0479">Metal-binding</keyword>
<protein>
    <submittedName>
        <fullName evidence="6">GFA family protein</fullName>
    </submittedName>
</protein>
<evidence type="ECO:0000256" key="4">
    <source>
        <dbReference type="ARBA" id="ARBA00023239"/>
    </source>
</evidence>
<dbReference type="GO" id="GO:0016846">
    <property type="term" value="F:carbon-sulfur lyase activity"/>
    <property type="evidence" value="ECO:0007669"/>
    <property type="project" value="InterPro"/>
</dbReference>
<dbReference type="SUPFAM" id="SSF51316">
    <property type="entry name" value="Mss4-like"/>
    <property type="match status" value="1"/>
</dbReference>
<reference evidence="6 7" key="1">
    <citation type="submission" date="2018-07" db="EMBL/GenBank/DDBJ databases">
        <title>Erythrobacter nanhaiensis sp. nov., a novel member of the genus Erythrobacter isolated from the South China Sea.</title>
        <authorList>
            <person name="Chen X."/>
            <person name="Liu J."/>
        </authorList>
    </citation>
    <scope>NUCLEOTIDE SEQUENCE [LARGE SCALE GENOMIC DNA]</scope>
    <source>
        <strain evidence="6 7">S-5</strain>
    </source>
</reference>
<evidence type="ECO:0000256" key="1">
    <source>
        <dbReference type="ARBA" id="ARBA00005495"/>
    </source>
</evidence>
<evidence type="ECO:0000313" key="6">
    <source>
        <dbReference type="EMBL" id="RDS75683.1"/>
    </source>
</evidence>
<dbReference type="PANTHER" id="PTHR33337:SF33">
    <property type="entry name" value="CENP-V_GFA DOMAIN-CONTAINING PROTEIN"/>
    <property type="match status" value="1"/>
</dbReference>
<evidence type="ECO:0000256" key="3">
    <source>
        <dbReference type="ARBA" id="ARBA00022833"/>
    </source>
</evidence>
<dbReference type="Gene3D" id="3.90.1590.10">
    <property type="entry name" value="glutathione-dependent formaldehyde- activating enzyme (gfa)"/>
    <property type="match status" value="1"/>
</dbReference>
<dbReference type="InterPro" id="IPR011057">
    <property type="entry name" value="Mss4-like_sf"/>
</dbReference>
<sequence>MSLKGGCRCGAVRYELASEDMPLSYACHCADCQTWSGSAFALHAIVVDDALTIGDHVHVFRLPEGQESMPSDHFGCASCLTRVANRNPALPGMLVLRVDTLDRSGDVAPAIHIWTRSKQPWLKIGADTPSFETSLTPQEFAAALGG</sequence>
<keyword evidence="7" id="KW-1185">Reference proteome</keyword>
<dbReference type="InterPro" id="IPR006913">
    <property type="entry name" value="CENP-V/GFA"/>
</dbReference>
<evidence type="ECO:0000256" key="2">
    <source>
        <dbReference type="ARBA" id="ARBA00022723"/>
    </source>
</evidence>
<accession>A0A395LG37</accession>
<dbReference type="Proteomes" id="UP000254101">
    <property type="component" value="Unassembled WGS sequence"/>
</dbReference>
<dbReference type="OrthoDB" id="7186766at2"/>